<protein>
    <submittedName>
        <fullName evidence="4">Uncharacterized protein</fullName>
    </submittedName>
</protein>
<dbReference type="Gene3D" id="1.25.10.10">
    <property type="entry name" value="Leucine-rich Repeat Variant"/>
    <property type="match status" value="1"/>
</dbReference>
<name>A0ABQ9G5E1_9NEOP</name>
<comment type="subcellular location">
    <subcellularLocation>
        <location evidence="1">Cytoplasm</location>
    </subcellularLocation>
</comment>
<keyword evidence="5" id="KW-1185">Reference proteome</keyword>
<sequence>MMFGGCQVGALADVLMKKKLYKDQMDTMVCQYVFPEFGSAQGHMRARACWVLHHLSDIKFKQEAVLAEAVRLTINALLHDAELPVKVEAAIALQMLLSSQEKAHKYVEPQVSLWYNS</sequence>
<dbReference type="SUPFAM" id="SSF48371">
    <property type="entry name" value="ARM repeat"/>
    <property type="match status" value="1"/>
</dbReference>
<dbReference type="PANTHER" id="PTHR10997">
    <property type="entry name" value="IMPORTIN-7, 8, 11"/>
    <property type="match status" value="1"/>
</dbReference>
<keyword evidence="3" id="KW-0653">Protein transport</keyword>
<evidence type="ECO:0000256" key="2">
    <source>
        <dbReference type="ARBA" id="ARBA00022490"/>
    </source>
</evidence>
<reference evidence="4 5" key="1">
    <citation type="submission" date="2023-02" db="EMBL/GenBank/DDBJ databases">
        <title>LHISI_Scaffold_Assembly.</title>
        <authorList>
            <person name="Stuart O.P."/>
            <person name="Cleave R."/>
            <person name="Magrath M.J.L."/>
            <person name="Mikheyev A.S."/>
        </authorList>
    </citation>
    <scope>NUCLEOTIDE SEQUENCE [LARGE SCALE GENOMIC DNA]</scope>
    <source>
        <strain evidence="4">Daus_M_001</strain>
        <tissue evidence="4">Leg muscle</tissue>
    </source>
</reference>
<keyword evidence="2" id="KW-0963">Cytoplasm</keyword>
<comment type="caution">
    <text evidence="4">The sequence shown here is derived from an EMBL/GenBank/DDBJ whole genome shotgun (WGS) entry which is preliminary data.</text>
</comment>
<dbReference type="PANTHER" id="PTHR10997:SF18">
    <property type="entry name" value="D-IMPORTIN 7_RANBP7"/>
    <property type="match status" value="1"/>
</dbReference>
<dbReference type="EMBL" id="JARBHB010000015">
    <property type="protein sequence ID" value="KAJ8867272.1"/>
    <property type="molecule type" value="Genomic_DNA"/>
</dbReference>
<keyword evidence="3" id="KW-0813">Transport</keyword>
<dbReference type="Proteomes" id="UP001159363">
    <property type="component" value="Chromosome 14"/>
</dbReference>
<accession>A0ABQ9G5E1</accession>
<organism evidence="4 5">
    <name type="scientific">Dryococelus australis</name>
    <dbReference type="NCBI Taxonomy" id="614101"/>
    <lineage>
        <taxon>Eukaryota</taxon>
        <taxon>Metazoa</taxon>
        <taxon>Ecdysozoa</taxon>
        <taxon>Arthropoda</taxon>
        <taxon>Hexapoda</taxon>
        <taxon>Insecta</taxon>
        <taxon>Pterygota</taxon>
        <taxon>Neoptera</taxon>
        <taxon>Polyneoptera</taxon>
        <taxon>Phasmatodea</taxon>
        <taxon>Verophasmatodea</taxon>
        <taxon>Anareolatae</taxon>
        <taxon>Phasmatidae</taxon>
        <taxon>Eurycanthinae</taxon>
        <taxon>Dryococelus</taxon>
    </lineage>
</organism>
<gene>
    <name evidence="4" type="ORF">PR048_031071</name>
</gene>
<evidence type="ECO:0000313" key="4">
    <source>
        <dbReference type="EMBL" id="KAJ8867272.1"/>
    </source>
</evidence>
<evidence type="ECO:0000313" key="5">
    <source>
        <dbReference type="Proteomes" id="UP001159363"/>
    </source>
</evidence>
<evidence type="ECO:0000256" key="3">
    <source>
        <dbReference type="ARBA" id="ARBA00022927"/>
    </source>
</evidence>
<dbReference type="InterPro" id="IPR011989">
    <property type="entry name" value="ARM-like"/>
</dbReference>
<evidence type="ECO:0000256" key="1">
    <source>
        <dbReference type="ARBA" id="ARBA00004496"/>
    </source>
</evidence>
<proteinExistence type="predicted"/>
<dbReference type="InterPro" id="IPR016024">
    <property type="entry name" value="ARM-type_fold"/>
</dbReference>